<sequence>MSVYCLLNKDKFKVNYSKFYNPLLLIDVKKYQMKCNLTNSFLFFIENPRTNIELVSGFFEFYFKNAPQDYTLGQVISKTLISYSDTNQSNHEFMPCIIFTTGLYIQEILIYLPFQSFTFHRELKYHFVKKIEYQCSVCLEEKPCINVHQNQYNHCVCSDCILKIEDTCPVCRLAIV</sequence>
<protein>
    <recommendedName>
        <fullName evidence="1">RING-type domain-containing protein</fullName>
    </recommendedName>
</protein>
<evidence type="ECO:0000313" key="2">
    <source>
        <dbReference type="EMBL" id="QHU11448.1"/>
    </source>
</evidence>
<dbReference type="InterPro" id="IPR001841">
    <property type="entry name" value="Znf_RING"/>
</dbReference>
<feature type="domain" description="RING-type" evidence="1">
    <location>
        <begin position="135"/>
        <end position="172"/>
    </location>
</feature>
<evidence type="ECO:0000259" key="1">
    <source>
        <dbReference type="PROSITE" id="PS50089"/>
    </source>
</evidence>
<proteinExistence type="predicted"/>
<organism evidence="2">
    <name type="scientific">viral metagenome</name>
    <dbReference type="NCBI Taxonomy" id="1070528"/>
    <lineage>
        <taxon>unclassified sequences</taxon>
        <taxon>metagenomes</taxon>
        <taxon>organismal metagenomes</taxon>
    </lineage>
</organism>
<dbReference type="PROSITE" id="PS50089">
    <property type="entry name" value="ZF_RING_2"/>
    <property type="match status" value="1"/>
</dbReference>
<dbReference type="EMBL" id="MN740785">
    <property type="protein sequence ID" value="QHU11448.1"/>
    <property type="molecule type" value="Genomic_DNA"/>
</dbReference>
<accession>A0A6C0K5C8</accession>
<dbReference type="AlphaFoldDB" id="A0A6C0K5C8"/>
<name>A0A6C0K5C8_9ZZZZ</name>
<reference evidence="2" key="1">
    <citation type="journal article" date="2020" name="Nature">
        <title>Giant virus diversity and host interactions through global metagenomics.</title>
        <authorList>
            <person name="Schulz F."/>
            <person name="Roux S."/>
            <person name="Paez-Espino D."/>
            <person name="Jungbluth S."/>
            <person name="Walsh D.A."/>
            <person name="Denef V.J."/>
            <person name="McMahon K.D."/>
            <person name="Konstantinidis K.T."/>
            <person name="Eloe-Fadrosh E.A."/>
            <person name="Kyrpides N.C."/>
            <person name="Woyke T."/>
        </authorList>
    </citation>
    <scope>NUCLEOTIDE SEQUENCE</scope>
    <source>
        <strain evidence="2">GVMAG-S-1101169-75</strain>
    </source>
</reference>